<evidence type="ECO:0000313" key="1">
    <source>
        <dbReference type="EMBL" id="WPH02365.1"/>
    </source>
</evidence>
<dbReference type="Gene3D" id="3.40.50.1000">
    <property type="entry name" value="HAD superfamily/HAD-like"/>
    <property type="match status" value="1"/>
</dbReference>
<evidence type="ECO:0000313" key="2">
    <source>
        <dbReference type="Proteomes" id="UP001303373"/>
    </source>
</evidence>
<evidence type="ECO:0008006" key="3">
    <source>
        <dbReference type="Google" id="ProtNLM"/>
    </source>
</evidence>
<dbReference type="SFLD" id="SFLDG01129">
    <property type="entry name" value="C1.5:_HAD__Beta-PGM__Phosphata"/>
    <property type="match status" value="1"/>
</dbReference>
<dbReference type="AlphaFoldDB" id="A0AAQ3M6R1"/>
<dbReference type="PANTHER" id="PTHR47829:SF1">
    <property type="entry name" value="HAD FAMILY PHOSPHATASE"/>
    <property type="match status" value="1"/>
</dbReference>
<dbReference type="Proteomes" id="UP001303373">
    <property type="component" value="Chromosome 8"/>
</dbReference>
<dbReference type="InterPro" id="IPR023198">
    <property type="entry name" value="PGP-like_dom2"/>
</dbReference>
<dbReference type="Gene3D" id="1.10.150.240">
    <property type="entry name" value="Putative phosphatase, domain 2"/>
    <property type="match status" value="1"/>
</dbReference>
<proteinExistence type="predicted"/>
<dbReference type="InterPro" id="IPR036412">
    <property type="entry name" value="HAD-like_sf"/>
</dbReference>
<dbReference type="CDD" id="cd02603">
    <property type="entry name" value="HAD_sEH-N_like"/>
    <property type="match status" value="1"/>
</dbReference>
<gene>
    <name evidence="1" type="ORF">R9X50_00522800</name>
</gene>
<dbReference type="SFLD" id="SFLDS00003">
    <property type="entry name" value="Haloacid_Dehalogenase"/>
    <property type="match status" value="1"/>
</dbReference>
<dbReference type="PANTHER" id="PTHR47829">
    <property type="entry name" value="HYDROLASE, PUTATIVE (AFU_ORTHOLOGUE AFUA_1G12880)-RELATED"/>
    <property type="match status" value="1"/>
</dbReference>
<keyword evidence="2" id="KW-1185">Reference proteome</keyword>
<protein>
    <recommendedName>
        <fullName evidence="3">Epoxide hydrolase</fullName>
    </recommendedName>
</protein>
<dbReference type="SUPFAM" id="SSF56784">
    <property type="entry name" value="HAD-like"/>
    <property type="match status" value="1"/>
</dbReference>
<sequence length="271" mass="30477">MDPPRRKPRVLLFDIGGVCVVSPFQAILDYEKSIGIPPGWVNSSISASGHDGAWQKLERGEILCDEAFFSGFKRDLTDEKRWRAFCVRQPGLDQNNLPPVPNIDAEWLYWEMMRIARAPDPHMYPALKRLRAVANKSEGRLIIAALSNTSIFPVGHPFTDETTPEGQQNKELKSLFDLFISSAHVGMRKPDENIYRYAITRVHEYAKTTFPNDLGVRPGDIVFLDDIGANLRTAKNLGMGTIKVQLGRADKAVTELEKIMGLDLQDQKAKL</sequence>
<dbReference type="InterPro" id="IPR023214">
    <property type="entry name" value="HAD_sf"/>
</dbReference>
<dbReference type="EMBL" id="CP138587">
    <property type="protein sequence ID" value="WPH02365.1"/>
    <property type="molecule type" value="Genomic_DNA"/>
</dbReference>
<accession>A0AAQ3M6R1</accession>
<organism evidence="1 2">
    <name type="scientific">Acrodontium crateriforme</name>
    <dbReference type="NCBI Taxonomy" id="150365"/>
    <lineage>
        <taxon>Eukaryota</taxon>
        <taxon>Fungi</taxon>
        <taxon>Dikarya</taxon>
        <taxon>Ascomycota</taxon>
        <taxon>Pezizomycotina</taxon>
        <taxon>Dothideomycetes</taxon>
        <taxon>Dothideomycetidae</taxon>
        <taxon>Mycosphaerellales</taxon>
        <taxon>Teratosphaeriaceae</taxon>
        <taxon>Acrodontium</taxon>
    </lineage>
</organism>
<dbReference type="InterPro" id="IPR052898">
    <property type="entry name" value="ACAD10-like"/>
</dbReference>
<reference evidence="1 2" key="1">
    <citation type="submission" date="2023-11" db="EMBL/GenBank/DDBJ databases">
        <title>An acidophilic fungus is an integral part of prey digestion in a carnivorous sundew plant.</title>
        <authorList>
            <person name="Tsai I.J."/>
        </authorList>
    </citation>
    <scope>NUCLEOTIDE SEQUENCE [LARGE SCALE GENOMIC DNA]</scope>
    <source>
        <strain evidence="1">169a</strain>
    </source>
</reference>
<name>A0AAQ3M6R1_9PEZI</name>